<accession>A0ABR2QG14</accession>
<reference evidence="3 4" key="1">
    <citation type="journal article" date="2024" name="G3 (Bethesda)">
        <title>Genome assembly of Hibiscus sabdariffa L. provides insights into metabolisms of medicinal natural products.</title>
        <authorList>
            <person name="Kim T."/>
        </authorList>
    </citation>
    <scope>NUCLEOTIDE SEQUENCE [LARGE SCALE GENOMIC DNA]</scope>
    <source>
        <strain evidence="3">TK-2024</strain>
        <tissue evidence="3">Old leaves</tissue>
    </source>
</reference>
<dbReference type="InterPro" id="IPR035513">
    <property type="entry name" value="Invertase/methylesterase_inhib"/>
</dbReference>
<evidence type="ECO:0000259" key="2">
    <source>
        <dbReference type="SMART" id="SM00856"/>
    </source>
</evidence>
<keyword evidence="4" id="KW-1185">Reference proteome</keyword>
<dbReference type="Pfam" id="PF04043">
    <property type="entry name" value="PMEI"/>
    <property type="match status" value="1"/>
</dbReference>
<evidence type="ECO:0000313" key="3">
    <source>
        <dbReference type="EMBL" id="KAK8999480.1"/>
    </source>
</evidence>
<protein>
    <recommendedName>
        <fullName evidence="2">Pectinesterase inhibitor domain-containing protein</fullName>
    </recommendedName>
</protein>
<sequence>MNSFANNAALALSFFICLSLFSPLAAAPDITPVCERLKHPDLCFSSYKESYLGRYLPDNAPRRTIASIIIKIIVNNASDVSRNLKTTVLEGPVPLTPEVRAKYGLCDQDVVSAMKELDKVRTAMESRNLKSEKYDMKAAVGFVVTCENELKSVEAQLPDKKQFNEVVALKELLENVEDLVRLVG</sequence>
<feature type="domain" description="Pectinesterase inhibitor" evidence="2">
    <location>
        <begin position="25"/>
        <end position="179"/>
    </location>
</feature>
<keyword evidence="1" id="KW-0732">Signal</keyword>
<proteinExistence type="predicted"/>
<evidence type="ECO:0000256" key="1">
    <source>
        <dbReference type="SAM" id="SignalP"/>
    </source>
</evidence>
<organism evidence="3 4">
    <name type="scientific">Hibiscus sabdariffa</name>
    <name type="common">roselle</name>
    <dbReference type="NCBI Taxonomy" id="183260"/>
    <lineage>
        <taxon>Eukaryota</taxon>
        <taxon>Viridiplantae</taxon>
        <taxon>Streptophyta</taxon>
        <taxon>Embryophyta</taxon>
        <taxon>Tracheophyta</taxon>
        <taxon>Spermatophyta</taxon>
        <taxon>Magnoliopsida</taxon>
        <taxon>eudicotyledons</taxon>
        <taxon>Gunneridae</taxon>
        <taxon>Pentapetalae</taxon>
        <taxon>rosids</taxon>
        <taxon>malvids</taxon>
        <taxon>Malvales</taxon>
        <taxon>Malvaceae</taxon>
        <taxon>Malvoideae</taxon>
        <taxon>Hibiscus</taxon>
    </lineage>
</organism>
<name>A0ABR2QG14_9ROSI</name>
<feature type="signal peptide" evidence="1">
    <location>
        <begin position="1"/>
        <end position="26"/>
    </location>
</feature>
<dbReference type="Gene3D" id="1.20.140.40">
    <property type="entry name" value="Invertase/pectin methylesterase inhibitor family protein"/>
    <property type="match status" value="1"/>
</dbReference>
<dbReference type="EMBL" id="JBBPBN010000040">
    <property type="protein sequence ID" value="KAK8999480.1"/>
    <property type="molecule type" value="Genomic_DNA"/>
</dbReference>
<gene>
    <name evidence="3" type="ORF">V6N11_070642</name>
</gene>
<dbReference type="SUPFAM" id="SSF101148">
    <property type="entry name" value="Plant invertase/pectin methylesterase inhibitor"/>
    <property type="match status" value="1"/>
</dbReference>
<dbReference type="NCBIfam" id="TIGR01614">
    <property type="entry name" value="PME_inhib"/>
    <property type="match status" value="1"/>
</dbReference>
<dbReference type="InterPro" id="IPR006501">
    <property type="entry name" value="Pectinesterase_inhib_dom"/>
</dbReference>
<dbReference type="SMART" id="SM00856">
    <property type="entry name" value="PMEI"/>
    <property type="match status" value="1"/>
</dbReference>
<comment type="caution">
    <text evidence="3">The sequence shown here is derived from an EMBL/GenBank/DDBJ whole genome shotgun (WGS) entry which is preliminary data.</text>
</comment>
<evidence type="ECO:0000313" key="4">
    <source>
        <dbReference type="Proteomes" id="UP001396334"/>
    </source>
</evidence>
<dbReference type="Proteomes" id="UP001396334">
    <property type="component" value="Unassembled WGS sequence"/>
</dbReference>
<feature type="chain" id="PRO_5047325268" description="Pectinesterase inhibitor domain-containing protein" evidence="1">
    <location>
        <begin position="27"/>
        <end position="184"/>
    </location>
</feature>